<dbReference type="RefSeq" id="WP_069238884.1">
    <property type="nucleotide sequence ID" value="NZ_CP013420.1"/>
</dbReference>
<dbReference type="InterPro" id="IPR036590">
    <property type="entry name" value="SRAP-like"/>
</dbReference>
<evidence type="ECO:0008006" key="3">
    <source>
        <dbReference type="Google" id="ProtNLM"/>
    </source>
</evidence>
<dbReference type="EMBL" id="CP013420">
    <property type="protein sequence ID" value="AOJ74617.1"/>
    <property type="molecule type" value="Genomic_DNA"/>
</dbReference>
<sequence length="227" mass="25343">MCTHYRAPGEDPGISELRIGIGDLFRRDPWEPDVYPDYAAPIVCADGDGVAAVKAVFGFWPKFMQPERVDDDGRKQKKLDTMNARAETVGTSRLYGNAWRDGQRCLIPARWVCEPCYETGRNVWHRIGLAGWQAYCVAGIWRRYARDDGQPVIGMAMLTVNADGHPVFARMHRPGDEKRGVVILRGGDYDEWLHARDVEAVRLMLALLPADEMDAAPEPPLPPPAGA</sequence>
<dbReference type="AlphaFoldDB" id="A0A1B4LBS0"/>
<gene>
    <name evidence="1" type="ORF">WJ35_05735</name>
</gene>
<dbReference type="Proteomes" id="UP000243680">
    <property type="component" value="Chromosome 1"/>
</dbReference>
<evidence type="ECO:0000313" key="1">
    <source>
        <dbReference type="EMBL" id="AOJ74617.1"/>
    </source>
</evidence>
<protein>
    <recommendedName>
        <fullName evidence="3">DUF159 family protein</fullName>
    </recommendedName>
</protein>
<organism evidence="1 2">
    <name type="scientific">Burkholderia ubonensis</name>
    <dbReference type="NCBI Taxonomy" id="101571"/>
    <lineage>
        <taxon>Bacteria</taxon>
        <taxon>Pseudomonadati</taxon>
        <taxon>Pseudomonadota</taxon>
        <taxon>Betaproteobacteria</taxon>
        <taxon>Burkholderiales</taxon>
        <taxon>Burkholderiaceae</taxon>
        <taxon>Burkholderia</taxon>
        <taxon>Burkholderia cepacia complex</taxon>
    </lineage>
</organism>
<accession>A0A1B4LBS0</accession>
<dbReference type="Gene3D" id="3.90.1680.10">
    <property type="entry name" value="SOS response associated peptidase-like"/>
    <property type="match status" value="1"/>
</dbReference>
<dbReference type="Pfam" id="PF02586">
    <property type="entry name" value="SRAP"/>
    <property type="match status" value="1"/>
</dbReference>
<proteinExistence type="predicted"/>
<dbReference type="InterPro" id="IPR003738">
    <property type="entry name" value="SRAP"/>
</dbReference>
<evidence type="ECO:0000313" key="2">
    <source>
        <dbReference type="Proteomes" id="UP000243680"/>
    </source>
</evidence>
<dbReference type="SUPFAM" id="SSF143081">
    <property type="entry name" value="BB1717-like"/>
    <property type="match status" value="1"/>
</dbReference>
<name>A0A1B4LBS0_9BURK</name>
<dbReference type="GO" id="GO:0106300">
    <property type="term" value="P:protein-DNA covalent cross-linking repair"/>
    <property type="evidence" value="ECO:0007669"/>
    <property type="project" value="InterPro"/>
</dbReference>
<reference evidence="1 2" key="1">
    <citation type="submission" date="2015-12" db="EMBL/GenBank/DDBJ databases">
        <title>Diversity of Burkholderia near neighbor genomes.</title>
        <authorList>
            <person name="Sahl J."/>
            <person name="Wagner D."/>
            <person name="Keim P."/>
        </authorList>
    </citation>
    <scope>NUCLEOTIDE SEQUENCE [LARGE SCALE GENOMIC DNA]</scope>
    <source>
        <strain evidence="1 2">MSMB0783</strain>
    </source>
</reference>
<dbReference type="GO" id="GO:0003697">
    <property type="term" value="F:single-stranded DNA binding"/>
    <property type="evidence" value="ECO:0007669"/>
    <property type="project" value="InterPro"/>
</dbReference>